<reference evidence="1 2" key="1">
    <citation type="journal article" date="2016" name="Nat. Commun.">
        <title>Thousands of microbial genomes shed light on interconnected biogeochemical processes in an aquifer system.</title>
        <authorList>
            <person name="Anantharaman K."/>
            <person name="Brown C.T."/>
            <person name="Hug L.A."/>
            <person name="Sharon I."/>
            <person name="Castelle C.J."/>
            <person name="Probst A.J."/>
            <person name="Thomas B.C."/>
            <person name="Singh A."/>
            <person name="Wilkins M.J."/>
            <person name="Karaoz U."/>
            <person name="Brodie E.L."/>
            <person name="Williams K.H."/>
            <person name="Hubbard S.S."/>
            <person name="Banfield J.F."/>
        </authorList>
    </citation>
    <scope>NUCLEOTIDE SEQUENCE [LARGE SCALE GENOMIC DNA]</scope>
</reference>
<dbReference type="Proteomes" id="UP000176593">
    <property type="component" value="Unassembled WGS sequence"/>
</dbReference>
<dbReference type="AlphaFoldDB" id="A0A1F7VBM7"/>
<organism evidence="1 2">
    <name type="scientific">Candidatus Uhrbacteria bacterium RIFCSPLOWO2_02_FULL_48_18</name>
    <dbReference type="NCBI Taxonomy" id="1802408"/>
    <lineage>
        <taxon>Bacteria</taxon>
        <taxon>Candidatus Uhriibacteriota</taxon>
    </lineage>
</organism>
<accession>A0A1F7VBM7</accession>
<proteinExistence type="predicted"/>
<gene>
    <name evidence="1" type="ORF">A3I41_02475</name>
</gene>
<evidence type="ECO:0000313" key="1">
    <source>
        <dbReference type="EMBL" id="OGL87950.1"/>
    </source>
</evidence>
<name>A0A1F7VBM7_9BACT</name>
<comment type="caution">
    <text evidence="1">The sequence shown here is derived from an EMBL/GenBank/DDBJ whole genome shotgun (WGS) entry which is preliminary data.</text>
</comment>
<protein>
    <submittedName>
        <fullName evidence="1">Uncharacterized protein</fullName>
    </submittedName>
</protein>
<dbReference type="EMBL" id="MGEQ01000002">
    <property type="protein sequence ID" value="OGL87950.1"/>
    <property type="molecule type" value="Genomic_DNA"/>
</dbReference>
<evidence type="ECO:0000313" key="2">
    <source>
        <dbReference type="Proteomes" id="UP000176593"/>
    </source>
</evidence>
<sequence>MADHSFFLKLYRHFMRHDGTVLGIFYMTPDGQTPIEGLFVLSNPTTRRREILFDPSKWEVKTGLEPMKFSPFEDVFSIWLGPSSSGNGEDLPLACRDNLKPKDGSGLAWPETILPKFDLWIRADCPD</sequence>